<evidence type="ECO:0000313" key="2">
    <source>
        <dbReference type="EMBL" id="OSX76901.1"/>
    </source>
</evidence>
<name>A0A1X6P7N7_PORUM</name>
<dbReference type="Proteomes" id="UP000218209">
    <property type="component" value="Unassembled WGS sequence"/>
</dbReference>
<accession>A0A1X6P7N7</accession>
<feature type="compositionally biased region" description="Pro residues" evidence="1">
    <location>
        <begin position="221"/>
        <end position="236"/>
    </location>
</feature>
<gene>
    <name evidence="2" type="ORF">BU14_0169s0002</name>
</gene>
<keyword evidence="3" id="KW-1185">Reference proteome</keyword>
<dbReference type="AlphaFoldDB" id="A0A1X6P7N7"/>
<feature type="compositionally biased region" description="Basic residues" evidence="1">
    <location>
        <begin position="126"/>
        <end position="137"/>
    </location>
</feature>
<protein>
    <submittedName>
        <fullName evidence="2">Uncharacterized protein</fullName>
    </submittedName>
</protein>
<proteinExistence type="predicted"/>
<sequence length="618" mass="67243">MLCLEVYAAAPLAGALATQDCAWLATRRTVPPPLPRSAAICRRGSCLARRLLRCSVSLCVALCLEPVIGNGGPVHCTAAYTSFALPLSPSTPSKGQSLCLRLCRPSHPRHGIPPPCPPAHHAGSSHPRRTHSQKSHHGSPAVVLTCHVQKHLPSTPAASIPTTCARPNARNAGPVAAGPAAANSAAAPVPAHGKRRLHSPTRIHFCSVVPAAASSATRSPGGPPPSPPPPPPPPHPGAQVRRISATEAVAHPPPKSWYECTSTSRWSFRSRVARSMAPPATRRSARKGLPSTTNATVSTRKPPARTAARRRATPRPPRAPRVRFPALPPRVRVQVEEHPHPRGRRPAERLVQVRPHVADVRVPRQWAVSTAAAATTLWLKTNIQARAQGGFRVATAPFLEGAVRRRVSVEEGGVDPRLEDGFGRRVYHGSLGEPVCHKRVWGGDTMAGGAQTENKNGGRPHRVKRTRCKREKQQKATTKRQETNGNYRYRVIHDVPHGRRAHICRTSKSTVRHFIDAWNRSPLLPRDTSSLLFGCPLYLYSFSSSTISQNCRLSRMFTVCVRRLAVFVKHVVQIAHRWDHLDALTPCVEVRLRHLVNLDAAHDGSASGYDSCVETQWG</sequence>
<feature type="region of interest" description="Disordered" evidence="1">
    <location>
        <begin position="211"/>
        <end position="240"/>
    </location>
</feature>
<evidence type="ECO:0000313" key="3">
    <source>
        <dbReference type="Proteomes" id="UP000218209"/>
    </source>
</evidence>
<dbReference type="EMBL" id="KV918851">
    <property type="protein sequence ID" value="OSX76901.1"/>
    <property type="molecule type" value="Genomic_DNA"/>
</dbReference>
<reference evidence="2 3" key="1">
    <citation type="submission" date="2017-03" db="EMBL/GenBank/DDBJ databases">
        <title>WGS assembly of Porphyra umbilicalis.</title>
        <authorList>
            <person name="Brawley S.H."/>
            <person name="Blouin N.A."/>
            <person name="Ficko-Blean E."/>
            <person name="Wheeler G.L."/>
            <person name="Lohr M."/>
            <person name="Goodson H.V."/>
            <person name="Jenkins J.W."/>
            <person name="Blaby-Haas C.E."/>
            <person name="Helliwell K.E."/>
            <person name="Chan C."/>
            <person name="Marriage T."/>
            <person name="Bhattacharya D."/>
            <person name="Klein A.S."/>
            <person name="Badis Y."/>
            <person name="Brodie J."/>
            <person name="Cao Y."/>
            <person name="Collen J."/>
            <person name="Dittami S.M."/>
            <person name="Gachon C.M."/>
            <person name="Green B.R."/>
            <person name="Karpowicz S."/>
            <person name="Kim J.W."/>
            <person name="Kudahl U."/>
            <person name="Lin S."/>
            <person name="Michel G."/>
            <person name="Mittag M."/>
            <person name="Olson B.J."/>
            <person name="Pangilinan J."/>
            <person name="Peng Y."/>
            <person name="Qiu H."/>
            <person name="Shu S."/>
            <person name="Singer J.T."/>
            <person name="Smith A.G."/>
            <person name="Sprecher B.N."/>
            <person name="Wagner V."/>
            <person name="Wang W."/>
            <person name="Wang Z.-Y."/>
            <person name="Yan J."/>
            <person name="Yarish C."/>
            <person name="Zoeuner-Riek S."/>
            <person name="Zhuang Y."/>
            <person name="Zou Y."/>
            <person name="Lindquist E.A."/>
            <person name="Grimwood J."/>
            <person name="Barry K."/>
            <person name="Rokhsar D.S."/>
            <person name="Schmutz J."/>
            <person name="Stiller J.W."/>
            <person name="Grossman A.R."/>
            <person name="Prochnik S.E."/>
        </authorList>
    </citation>
    <scope>NUCLEOTIDE SEQUENCE [LARGE SCALE GENOMIC DNA]</scope>
    <source>
        <strain evidence="2">4086291</strain>
    </source>
</reference>
<evidence type="ECO:0000256" key="1">
    <source>
        <dbReference type="SAM" id="MobiDB-lite"/>
    </source>
</evidence>
<organism evidence="2 3">
    <name type="scientific">Porphyra umbilicalis</name>
    <name type="common">Purple laver</name>
    <name type="synonym">Red alga</name>
    <dbReference type="NCBI Taxonomy" id="2786"/>
    <lineage>
        <taxon>Eukaryota</taxon>
        <taxon>Rhodophyta</taxon>
        <taxon>Bangiophyceae</taxon>
        <taxon>Bangiales</taxon>
        <taxon>Bangiaceae</taxon>
        <taxon>Porphyra</taxon>
    </lineage>
</organism>
<feature type="compositionally biased region" description="Basic residues" evidence="1">
    <location>
        <begin position="307"/>
        <end position="321"/>
    </location>
</feature>
<feature type="region of interest" description="Disordered" evidence="1">
    <location>
        <begin position="111"/>
        <end position="139"/>
    </location>
</feature>
<feature type="compositionally biased region" description="Low complexity" evidence="1">
    <location>
        <begin position="211"/>
        <end position="220"/>
    </location>
</feature>
<feature type="region of interest" description="Disordered" evidence="1">
    <location>
        <begin position="271"/>
        <end position="323"/>
    </location>
</feature>